<name>A0AAW9DP95_ACIAO</name>
<organism evidence="3 4">
    <name type="scientific">Acidiphilium acidophilum</name>
    <name type="common">Thiobacillus acidophilus</name>
    <dbReference type="NCBI Taxonomy" id="76588"/>
    <lineage>
        <taxon>Bacteria</taxon>
        <taxon>Pseudomonadati</taxon>
        <taxon>Pseudomonadota</taxon>
        <taxon>Alphaproteobacteria</taxon>
        <taxon>Acetobacterales</taxon>
        <taxon>Acidocellaceae</taxon>
        <taxon>Acidiphilium</taxon>
    </lineage>
</organism>
<feature type="region of interest" description="Disordered" evidence="1">
    <location>
        <begin position="29"/>
        <end position="67"/>
    </location>
</feature>
<evidence type="ECO:0000313" key="3">
    <source>
        <dbReference type="EMBL" id="MDX5930518.1"/>
    </source>
</evidence>
<feature type="compositionally biased region" description="Basic residues" evidence="1">
    <location>
        <begin position="48"/>
        <end position="60"/>
    </location>
</feature>
<reference evidence="3 4" key="1">
    <citation type="submission" date="2023-11" db="EMBL/GenBank/DDBJ databases">
        <title>MicrobeMod: A computational toolkit for identifying prokaryotic methylation and restriction-modification with nanopore sequencing.</title>
        <authorList>
            <person name="Crits-Christoph A."/>
            <person name="Kang S.C."/>
            <person name="Lee H."/>
            <person name="Ostrov N."/>
        </authorList>
    </citation>
    <scope>NUCLEOTIDE SEQUENCE [LARGE SCALE GENOMIC DNA]</scope>
    <source>
        <strain evidence="3 4">DSMZ 700</strain>
    </source>
</reference>
<feature type="compositionally biased region" description="Basic and acidic residues" evidence="1">
    <location>
        <begin position="29"/>
        <end position="40"/>
    </location>
</feature>
<dbReference type="PANTHER" id="PTHR43252:SF7">
    <property type="entry name" value="TRANSCRIPTIONAL REGULATOR YQJI"/>
    <property type="match status" value="1"/>
</dbReference>
<dbReference type="EMBL" id="JAWXYB010000018">
    <property type="protein sequence ID" value="MDX5930518.1"/>
    <property type="molecule type" value="Genomic_DNA"/>
</dbReference>
<dbReference type="Pfam" id="PF03551">
    <property type="entry name" value="PadR"/>
    <property type="match status" value="1"/>
</dbReference>
<dbReference type="Gene3D" id="1.10.10.10">
    <property type="entry name" value="Winged helix-like DNA-binding domain superfamily/Winged helix DNA-binding domain"/>
    <property type="match status" value="1"/>
</dbReference>
<dbReference type="InterPro" id="IPR005149">
    <property type="entry name" value="Tscrpt_reg_PadR_N"/>
</dbReference>
<dbReference type="InterPro" id="IPR036388">
    <property type="entry name" value="WH-like_DNA-bd_sf"/>
</dbReference>
<keyword evidence="4" id="KW-1185">Reference proteome</keyword>
<gene>
    <name evidence="3" type="ORF">SIL87_07055</name>
</gene>
<evidence type="ECO:0000256" key="1">
    <source>
        <dbReference type="SAM" id="MobiDB-lite"/>
    </source>
</evidence>
<accession>A0AAW9DP95</accession>
<dbReference type="PANTHER" id="PTHR43252">
    <property type="entry name" value="TRANSCRIPTIONAL REGULATOR YQJI"/>
    <property type="match status" value="1"/>
</dbReference>
<protein>
    <submittedName>
        <fullName evidence="3">PadR family transcriptional regulator</fullName>
    </submittedName>
</protein>
<dbReference type="AlphaFoldDB" id="A0AAW9DP95"/>
<dbReference type="RefSeq" id="WP_319613463.1">
    <property type="nucleotide sequence ID" value="NZ_JAWXYB010000018.1"/>
</dbReference>
<dbReference type="Proteomes" id="UP001279553">
    <property type="component" value="Unassembled WGS sequence"/>
</dbReference>
<evidence type="ECO:0000313" key="4">
    <source>
        <dbReference type="Proteomes" id="UP001279553"/>
    </source>
</evidence>
<evidence type="ECO:0000259" key="2">
    <source>
        <dbReference type="Pfam" id="PF03551"/>
    </source>
</evidence>
<proteinExistence type="predicted"/>
<dbReference type="SUPFAM" id="SSF46785">
    <property type="entry name" value="Winged helix' DNA-binding domain"/>
    <property type="match status" value="1"/>
</dbReference>
<feature type="domain" description="Transcription regulator PadR N-terminal" evidence="2">
    <location>
        <begin position="80"/>
        <end position="148"/>
    </location>
</feature>
<comment type="caution">
    <text evidence="3">The sequence shown here is derived from an EMBL/GenBank/DDBJ whole genome shotgun (WGS) entry which is preliminary data.</text>
</comment>
<sequence length="215" mass="23490">MNPFNRIRAMRHSHHSDKFCDDRRRFAFDDRSEHGPDREAGGPGRGRGLGHGHGHGRHDHRGPGGRLRRLLEHGDLRMLVLHLIAEKPRHGYEIIKAIEDLAGGAYAPSPGVVYPTLTMLEDIGHVTSMTEGNRKSFTITPEGAAALATEQPAVDAILARIAQTQGNEPALPILRAMENLKTTLRLKFGSGGATGETTRKIADAIDHAARTIEDL</sequence>
<dbReference type="InterPro" id="IPR036390">
    <property type="entry name" value="WH_DNA-bd_sf"/>
</dbReference>